<sequence length="250" mass="28339">MLYLYGIIDSDQPYSFIETTSGRQVYNLPVNGLGMIVSAADSKDAEKRTGNILAHNTVMERILEHFTVLPVSFGTLINGASGVQELFNRYDGEFRRQLQRLRGKVEMGVNVIWNVQQARVELPDSETLEALLRQKLHTGSPGHKYLLRKYRERAPEMYLQRMAAQNAKQIHSPLSAIAEEAHSSILRTPSLMLSGAYLLLRSNVSGFREEYVRLKKNYPNYKLLLSGPWPPYNFVKINCTVGSDDRGDGF</sequence>
<dbReference type="PANTHER" id="PTHR36852">
    <property type="entry name" value="PROTEIN GVPL 2"/>
    <property type="match status" value="1"/>
</dbReference>
<dbReference type="GO" id="GO:0031411">
    <property type="term" value="C:gas vesicle"/>
    <property type="evidence" value="ECO:0007669"/>
    <property type="project" value="UniProtKB-SubCell"/>
</dbReference>
<dbReference type="Pfam" id="PF06386">
    <property type="entry name" value="GvpL_GvpF"/>
    <property type="match status" value="1"/>
</dbReference>
<dbReference type="InterPro" id="IPR009430">
    <property type="entry name" value="GvpL/GvpF"/>
</dbReference>
<evidence type="ECO:0000256" key="2">
    <source>
        <dbReference type="ARBA" id="ARBA00035108"/>
    </source>
</evidence>
<evidence type="ECO:0000313" key="5">
    <source>
        <dbReference type="Proteomes" id="UP000199337"/>
    </source>
</evidence>
<gene>
    <name evidence="4" type="ORF">SAMN05660649_03017</name>
</gene>
<keyword evidence="1" id="KW-0304">Gas vesicle</keyword>
<organism evidence="4 5">
    <name type="scientific">Desulfotruncus arcticus DSM 17038</name>
    <dbReference type="NCBI Taxonomy" id="1121424"/>
    <lineage>
        <taxon>Bacteria</taxon>
        <taxon>Bacillati</taxon>
        <taxon>Bacillota</taxon>
        <taxon>Clostridia</taxon>
        <taxon>Eubacteriales</taxon>
        <taxon>Desulfallaceae</taxon>
        <taxon>Desulfotruncus</taxon>
    </lineage>
</organism>
<protein>
    <submittedName>
        <fullName evidence="4">Gas vesicle synthesis protein GvpL/GvpF</fullName>
    </submittedName>
</protein>
<dbReference type="GO" id="GO:0031412">
    <property type="term" value="P:gas vesicle organization"/>
    <property type="evidence" value="ECO:0007669"/>
    <property type="project" value="InterPro"/>
</dbReference>
<evidence type="ECO:0000256" key="3">
    <source>
        <dbReference type="ARBA" id="ARBA00035643"/>
    </source>
</evidence>
<comment type="subcellular location">
    <subcellularLocation>
        <location evidence="2">Gas vesicle</location>
    </subcellularLocation>
</comment>
<keyword evidence="5" id="KW-1185">Reference proteome</keyword>
<evidence type="ECO:0000313" key="4">
    <source>
        <dbReference type="EMBL" id="SFG88610.1"/>
    </source>
</evidence>
<dbReference type="PANTHER" id="PTHR36852:SF1">
    <property type="entry name" value="PROTEIN GVPL 2"/>
    <property type="match status" value="1"/>
</dbReference>
<reference evidence="5" key="1">
    <citation type="submission" date="2016-10" db="EMBL/GenBank/DDBJ databases">
        <authorList>
            <person name="Varghese N."/>
            <person name="Submissions S."/>
        </authorList>
    </citation>
    <scope>NUCLEOTIDE SEQUENCE [LARGE SCALE GENOMIC DNA]</scope>
    <source>
        <strain evidence="5">DSM 17038</strain>
    </source>
</reference>
<evidence type="ECO:0000256" key="1">
    <source>
        <dbReference type="ARBA" id="ARBA00022987"/>
    </source>
</evidence>
<comment type="similarity">
    <text evidence="3">Belongs to the gas vesicle GvpF/GvpL family.</text>
</comment>
<dbReference type="EMBL" id="FOOX01000011">
    <property type="protein sequence ID" value="SFG88610.1"/>
    <property type="molecule type" value="Genomic_DNA"/>
</dbReference>
<name>A0A1I2VHI0_9FIRM</name>
<dbReference type="Proteomes" id="UP000199337">
    <property type="component" value="Unassembled WGS sequence"/>
</dbReference>
<proteinExistence type="inferred from homology"/>
<dbReference type="AlphaFoldDB" id="A0A1I2VHI0"/>
<accession>A0A1I2VHI0</accession>
<dbReference type="STRING" id="341036.SAMN05660649_03017"/>